<evidence type="ECO:0000313" key="3">
    <source>
        <dbReference type="Proteomes" id="UP001218188"/>
    </source>
</evidence>
<feature type="region of interest" description="Disordered" evidence="1">
    <location>
        <begin position="256"/>
        <end position="423"/>
    </location>
</feature>
<feature type="region of interest" description="Disordered" evidence="1">
    <location>
        <begin position="532"/>
        <end position="725"/>
    </location>
</feature>
<reference evidence="2" key="1">
    <citation type="submission" date="2023-03" db="EMBL/GenBank/DDBJ databases">
        <title>Massive genome expansion in bonnet fungi (Mycena s.s.) driven by repeated elements and novel gene families across ecological guilds.</title>
        <authorList>
            <consortium name="Lawrence Berkeley National Laboratory"/>
            <person name="Harder C.B."/>
            <person name="Miyauchi S."/>
            <person name="Viragh M."/>
            <person name="Kuo A."/>
            <person name="Thoen E."/>
            <person name="Andreopoulos B."/>
            <person name="Lu D."/>
            <person name="Skrede I."/>
            <person name="Drula E."/>
            <person name="Henrissat B."/>
            <person name="Morin E."/>
            <person name="Kohler A."/>
            <person name="Barry K."/>
            <person name="LaButti K."/>
            <person name="Morin E."/>
            <person name="Salamov A."/>
            <person name="Lipzen A."/>
            <person name="Mereny Z."/>
            <person name="Hegedus B."/>
            <person name="Baldrian P."/>
            <person name="Stursova M."/>
            <person name="Weitz H."/>
            <person name="Taylor A."/>
            <person name="Grigoriev I.V."/>
            <person name="Nagy L.G."/>
            <person name="Martin F."/>
            <person name="Kauserud H."/>
        </authorList>
    </citation>
    <scope>NUCLEOTIDE SEQUENCE</scope>
    <source>
        <strain evidence="2">CBHHK200</strain>
    </source>
</reference>
<feature type="compositionally biased region" description="Polar residues" evidence="1">
    <location>
        <begin position="108"/>
        <end position="130"/>
    </location>
</feature>
<feature type="compositionally biased region" description="Acidic residues" evidence="1">
    <location>
        <begin position="330"/>
        <end position="357"/>
    </location>
</feature>
<gene>
    <name evidence="2" type="ORF">C8F04DRAFT_1037438</name>
</gene>
<feature type="region of interest" description="Disordered" evidence="1">
    <location>
        <begin position="475"/>
        <end position="511"/>
    </location>
</feature>
<feature type="compositionally biased region" description="Polar residues" evidence="1">
    <location>
        <begin position="826"/>
        <end position="848"/>
    </location>
</feature>
<dbReference type="EMBL" id="JARJCM010000049">
    <property type="protein sequence ID" value="KAJ7035679.1"/>
    <property type="molecule type" value="Genomic_DNA"/>
</dbReference>
<feature type="compositionally biased region" description="Basic residues" evidence="1">
    <location>
        <begin position="816"/>
        <end position="825"/>
    </location>
</feature>
<feature type="compositionally biased region" description="Polar residues" evidence="1">
    <location>
        <begin position="662"/>
        <end position="683"/>
    </location>
</feature>
<dbReference type="Proteomes" id="UP001218188">
    <property type="component" value="Unassembled WGS sequence"/>
</dbReference>
<proteinExistence type="predicted"/>
<feature type="compositionally biased region" description="Polar residues" evidence="1">
    <location>
        <begin position="532"/>
        <end position="543"/>
    </location>
</feature>
<organism evidence="2 3">
    <name type="scientific">Mycena alexandri</name>
    <dbReference type="NCBI Taxonomy" id="1745969"/>
    <lineage>
        <taxon>Eukaryota</taxon>
        <taxon>Fungi</taxon>
        <taxon>Dikarya</taxon>
        <taxon>Basidiomycota</taxon>
        <taxon>Agaricomycotina</taxon>
        <taxon>Agaricomycetes</taxon>
        <taxon>Agaricomycetidae</taxon>
        <taxon>Agaricales</taxon>
        <taxon>Marasmiineae</taxon>
        <taxon>Mycenaceae</taxon>
        <taxon>Mycena</taxon>
    </lineage>
</organism>
<feature type="compositionally biased region" description="Polar residues" evidence="1">
    <location>
        <begin position="700"/>
        <end position="710"/>
    </location>
</feature>
<feature type="compositionally biased region" description="Basic and acidic residues" evidence="1">
    <location>
        <begin position="785"/>
        <end position="795"/>
    </location>
</feature>
<dbReference type="AlphaFoldDB" id="A0AAD6X860"/>
<feature type="compositionally biased region" description="Polar residues" evidence="1">
    <location>
        <begin position="63"/>
        <end position="81"/>
    </location>
</feature>
<name>A0AAD6X860_9AGAR</name>
<feature type="region of interest" description="Disordered" evidence="1">
    <location>
        <begin position="749"/>
        <end position="848"/>
    </location>
</feature>
<feature type="compositionally biased region" description="Acidic residues" evidence="1">
    <location>
        <begin position="487"/>
        <end position="511"/>
    </location>
</feature>
<feature type="compositionally biased region" description="Acidic residues" evidence="1">
    <location>
        <begin position="575"/>
        <end position="588"/>
    </location>
</feature>
<feature type="region of interest" description="Disordered" evidence="1">
    <location>
        <begin position="103"/>
        <end position="242"/>
    </location>
</feature>
<feature type="compositionally biased region" description="Polar residues" evidence="1">
    <location>
        <begin position="154"/>
        <end position="168"/>
    </location>
</feature>
<feature type="compositionally biased region" description="Basic and acidic residues" evidence="1">
    <location>
        <begin position="229"/>
        <end position="240"/>
    </location>
</feature>
<feature type="compositionally biased region" description="Basic residues" evidence="1">
    <location>
        <begin position="627"/>
        <end position="637"/>
    </location>
</feature>
<feature type="compositionally biased region" description="Polar residues" evidence="1">
    <location>
        <begin position="475"/>
        <end position="485"/>
    </location>
</feature>
<protein>
    <submittedName>
        <fullName evidence="2">Uncharacterized protein</fullName>
    </submittedName>
</protein>
<sequence>MSKFLLSSHPKHPTPAMPPSHPHTVGGAASSPMREDDEDNDICPVCDGECTCANKPRTINATAGSSSIPAGPVASSSTAYPTVTPKLPSLKIRLTIPPSMLGKRRASFSKSKNVGQTTSASVANGGTYTISPLPPASFPSPYPPVPKRRGRPPKSTSSRQRGIKSNNDALAFYHPSQGPRKRRPAAPKKSGTPRIPAKLKGKATTVKKSAATKRRRVESSESSSELSDVDNHYHFHDPNADARSVQFPTFVSASALSSSSESDAVSLSGFDTDSSMEAEEESFIVAEESRSAEKSRVRRELLGEEGQRRRNPHNNWVIRPRKLSVGASDVEMDVDSDATDEDEEEEEEAEEDGEADELPVGSGYIGVATGWSEAEDEESSFDADLFFANLTDSEEDDDNSGPTDGNDERGEDGDQSDLDSVSEATLAGLIPRLRRDLENLPFEVTEGWDGQVIFSNGLGEGRGLLDVDFEVNSALVETSASPPSQDSENEDMETEEDEDFEGDTTDEELVGEDLLPNERAMRLFNLPFSVSSINPMSTMSPSASPGPRNRRPFGSLSHLDSPKPADILSGRVFFEDSDNPDDLDDEVDAPSVSSSRGTGPRTGSFIPGDTIRAVIDDTHTTVPSPHPRVRGRGRGKSTSHLGRTSPRHSLPSRHLSLPPISQPSFQLLSSSDLTTSPELSGQTIDLDDVLDSAFLDSEPSDSQLSASPTDQSRKHLNLSRWGWGSDTTSAADLGNVLRNSPLSSMMWQDKDVASSSKSGHPFRARDGDRTPTNAAHNPPPLQHDVPTKSRKESRRERKVKQKNMGLGHERPPHQQHYFRQHHPNSKTRSSAASQRTNFFNSSPPATNL</sequence>
<feature type="compositionally biased region" description="Pro residues" evidence="1">
    <location>
        <begin position="132"/>
        <end position="145"/>
    </location>
</feature>
<feature type="region of interest" description="Disordered" evidence="1">
    <location>
        <begin position="1"/>
        <end position="40"/>
    </location>
</feature>
<feature type="compositionally biased region" description="Low complexity" evidence="1">
    <location>
        <begin position="590"/>
        <end position="604"/>
    </location>
</feature>
<evidence type="ECO:0000256" key="1">
    <source>
        <dbReference type="SAM" id="MobiDB-lite"/>
    </source>
</evidence>
<feature type="compositionally biased region" description="Low complexity" evidence="1">
    <location>
        <begin position="256"/>
        <end position="268"/>
    </location>
</feature>
<evidence type="ECO:0000313" key="2">
    <source>
        <dbReference type="EMBL" id="KAJ7035679.1"/>
    </source>
</evidence>
<feature type="compositionally biased region" description="Basic and acidic residues" evidence="1">
    <location>
        <begin position="287"/>
        <end position="308"/>
    </location>
</feature>
<feature type="region of interest" description="Disordered" evidence="1">
    <location>
        <begin position="63"/>
        <end position="83"/>
    </location>
</feature>
<accession>A0AAD6X860</accession>
<keyword evidence="3" id="KW-1185">Reference proteome</keyword>
<comment type="caution">
    <text evidence="2">The sequence shown here is derived from an EMBL/GenBank/DDBJ whole genome shotgun (WGS) entry which is preliminary data.</text>
</comment>